<feature type="chain" id="PRO_5011475424" evidence="1">
    <location>
        <begin position="33"/>
        <end position="526"/>
    </location>
</feature>
<keyword evidence="1" id="KW-0732">Signal</keyword>
<dbReference type="Proteomes" id="UP000198855">
    <property type="component" value="Unassembled WGS sequence"/>
</dbReference>
<dbReference type="InterPro" id="IPR025442">
    <property type="entry name" value="DUF4185"/>
</dbReference>
<evidence type="ECO:0000256" key="1">
    <source>
        <dbReference type="SAM" id="SignalP"/>
    </source>
</evidence>
<evidence type="ECO:0000259" key="2">
    <source>
        <dbReference type="PROSITE" id="PS50022"/>
    </source>
</evidence>
<dbReference type="STRING" id="1045775.SAMN05216378_0302"/>
<dbReference type="PROSITE" id="PS50022">
    <property type="entry name" value="FA58C_3"/>
    <property type="match status" value="1"/>
</dbReference>
<organism evidence="3 4">
    <name type="scientific">Paenibacillus catalpae</name>
    <dbReference type="NCBI Taxonomy" id="1045775"/>
    <lineage>
        <taxon>Bacteria</taxon>
        <taxon>Bacillati</taxon>
        <taxon>Bacillota</taxon>
        <taxon>Bacilli</taxon>
        <taxon>Bacillales</taxon>
        <taxon>Paenibacillaceae</taxon>
        <taxon>Paenibacillus</taxon>
    </lineage>
</organism>
<dbReference type="InterPro" id="IPR008979">
    <property type="entry name" value="Galactose-bd-like_sf"/>
</dbReference>
<reference evidence="4" key="1">
    <citation type="submission" date="2016-10" db="EMBL/GenBank/DDBJ databases">
        <authorList>
            <person name="Varghese N."/>
            <person name="Submissions S."/>
        </authorList>
    </citation>
    <scope>NUCLEOTIDE SEQUENCE [LARGE SCALE GENOMIC DNA]</scope>
    <source>
        <strain evidence="4">CGMCC 1.10784</strain>
    </source>
</reference>
<dbReference type="Pfam" id="PF13810">
    <property type="entry name" value="DUF4185"/>
    <property type="match status" value="1"/>
</dbReference>
<feature type="signal peptide" evidence="1">
    <location>
        <begin position="1"/>
        <end position="32"/>
    </location>
</feature>
<gene>
    <name evidence="3" type="ORF">SAMN05216378_0302</name>
</gene>
<dbReference type="InterPro" id="IPR000421">
    <property type="entry name" value="FA58C"/>
</dbReference>
<protein>
    <submittedName>
        <fullName evidence="3">F5/8 type C domain-containing protein</fullName>
    </submittedName>
</protein>
<name>A0A1I1T0G4_9BACL</name>
<proteinExistence type="predicted"/>
<dbReference type="Pfam" id="PF22633">
    <property type="entry name" value="F5_F8_type_C_2"/>
    <property type="match status" value="1"/>
</dbReference>
<evidence type="ECO:0000313" key="3">
    <source>
        <dbReference type="EMBL" id="SFD52179.1"/>
    </source>
</evidence>
<dbReference type="RefSeq" id="WP_245772842.1">
    <property type="nucleotide sequence ID" value="NZ_FOMT01000001.1"/>
</dbReference>
<dbReference type="AlphaFoldDB" id="A0A1I1T0G4"/>
<sequence>MKKRMKAMLTAVVGVTTVLSSGLLDNPAPASAADPVLTSSTADNWTNLFNRAGYSNTWLNADGIYSTPLNEVDSIGSAGSSSKTFFIFSDTILGSANAAGTISNLAYQNHSSAVLTGNTPTVSNMSFKYGDKANLNTSQGNNLFGYTAWMQEAIALGGNVYVFGIPFDGDWKPKQVDLITIPVVNGEPNYAGFTKTSAVSKLYFKNTTYLYDYGVGIMNNSAQAGAPNPDGYIYLYGYRDALIGGQKDLIVSRVLRSEFPNFNNLKYWNGSSWSSTITDSAALLSNVSTELSVTPVTSGPYSGKYIAVYTNGVQSADMMYAIGDSLTGPFAQPVKFYTAPEFEGVGSGQRYTYNAKAHPHLSSPGQLLISYNVNRMGGANNTNDYRPRFVNLNLGSSNLALNKSATASSTDDASSRTAVKAFDGNSGTRWSSAYSDPQWIYVDLGSSQTISRVRLSWEAAYGKSYQIQVSNNASDWTTVYSTTTGDGAIDDITFNAVSGRYVRMYGTQRVNAGWGYSLWDFEVYNN</sequence>
<dbReference type="SUPFAM" id="SSF49785">
    <property type="entry name" value="Galactose-binding domain-like"/>
    <property type="match status" value="1"/>
</dbReference>
<feature type="domain" description="F5/8 type C" evidence="2">
    <location>
        <begin position="387"/>
        <end position="526"/>
    </location>
</feature>
<dbReference type="Gene3D" id="2.60.120.260">
    <property type="entry name" value="Galactose-binding domain-like"/>
    <property type="match status" value="1"/>
</dbReference>
<evidence type="ECO:0000313" key="4">
    <source>
        <dbReference type="Proteomes" id="UP000198855"/>
    </source>
</evidence>
<keyword evidence="4" id="KW-1185">Reference proteome</keyword>
<dbReference type="EMBL" id="FOMT01000001">
    <property type="protein sequence ID" value="SFD52179.1"/>
    <property type="molecule type" value="Genomic_DNA"/>
</dbReference>
<accession>A0A1I1T0G4</accession>